<keyword evidence="1" id="KW-0732">Signal</keyword>
<dbReference type="Gene3D" id="2.60.120.260">
    <property type="entry name" value="Galactose-binding domain-like"/>
    <property type="match status" value="1"/>
</dbReference>
<dbReference type="PROSITE" id="PS50022">
    <property type="entry name" value="FA58C_3"/>
    <property type="match status" value="1"/>
</dbReference>
<organism evidence="3 4">
    <name type="scientific">Mucilaginibacter mali</name>
    <dbReference type="NCBI Taxonomy" id="2740462"/>
    <lineage>
        <taxon>Bacteria</taxon>
        <taxon>Pseudomonadati</taxon>
        <taxon>Bacteroidota</taxon>
        <taxon>Sphingobacteriia</taxon>
        <taxon>Sphingobacteriales</taxon>
        <taxon>Sphingobacteriaceae</taxon>
        <taxon>Mucilaginibacter</taxon>
    </lineage>
</organism>
<evidence type="ECO:0000259" key="2">
    <source>
        <dbReference type="PROSITE" id="PS50022"/>
    </source>
</evidence>
<evidence type="ECO:0000313" key="3">
    <source>
        <dbReference type="EMBL" id="QKJ29014.1"/>
    </source>
</evidence>
<dbReference type="PROSITE" id="PS51257">
    <property type="entry name" value="PROKAR_LIPOPROTEIN"/>
    <property type="match status" value="1"/>
</dbReference>
<dbReference type="AlphaFoldDB" id="A0A7D4TMC2"/>
<accession>A0A7D4TMC2</accession>
<gene>
    <name evidence="3" type="ORF">HQ865_04345</name>
</gene>
<dbReference type="Proteomes" id="UP000505355">
    <property type="component" value="Chromosome"/>
</dbReference>
<dbReference type="SUPFAM" id="SSF49785">
    <property type="entry name" value="Galactose-binding domain-like"/>
    <property type="match status" value="1"/>
</dbReference>
<dbReference type="RefSeq" id="WP_173413712.1">
    <property type="nucleotide sequence ID" value="NZ_CP054139.1"/>
</dbReference>
<feature type="signal peptide" evidence="1">
    <location>
        <begin position="1"/>
        <end position="23"/>
    </location>
</feature>
<dbReference type="Pfam" id="PF00754">
    <property type="entry name" value="F5_F8_type_C"/>
    <property type="match status" value="1"/>
</dbReference>
<evidence type="ECO:0000313" key="4">
    <source>
        <dbReference type="Proteomes" id="UP000505355"/>
    </source>
</evidence>
<evidence type="ECO:0000256" key="1">
    <source>
        <dbReference type="SAM" id="SignalP"/>
    </source>
</evidence>
<dbReference type="InterPro" id="IPR008979">
    <property type="entry name" value="Galactose-bd-like_sf"/>
</dbReference>
<sequence length="329" mass="34649">MKRNLIHRYQQLAAIVLIGIAFASCKKQASYDFNGDSDNKVYLTAGTYNGLAYSGYNFSVANTPGGIVGAVSAAIPVHSTLSATNDIQVKVTTDNTLVGTFNAKTGGTAIAVPDGAITLSSNLTIPAGQVNSKDSLKLSIASDKLATLAPGTYVVPLRISSANNASVSANQNVTYVYFTLVATNCYPSPAAADMTGAIVATRTGWTATLDATPTSGALANMFDAKTNTSWSLNPPKACTMTVDMAATRNAITGVRIHTSSTTYSVNTAVISTSTDGTNWTAQGTATLLNTSAYEYVKFYSPVNARYIRMNITAWKSATQIILTEFDIYQ</sequence>
<feature type="chain" id="PRO_5028949613" evidence="1">
    <location>
        <begin position="24"/>
        <end position="329"/>
    </location>
</feature>
<dbReference type="Gene3D" id="2.60.40.1740">
    <property type="entry name" value="hypothetical protein (bacova_03559)"/>
    <property type="match status" value="1"/>
</dbReference>
<dbReference type="EMBL" id="CP054139">
    <property type="protein sequence ID" value="QKJ29014.1"/>
    <property type="molecule type" value="Genomic_DNA"/>
</dbReference>
<dbReference type="InterPro" id="IPR000421">
    <property type="entry name" value="FA58C"/>
</dbReference>
<dbReference type="KEGG" id="mmab:HQ865_04345"/>
<proteinExistence type="predicted"/>
<name>A0A7D4TMC2_9SPHI</name>
<reference evidence="3 4" key="1">
    <citation type="submission" date="2020-05" db="EMBL/GenBank/DDBJ databases">
        <title>Mucilaginibacter mali sp. nov.</title>
        <authorList>
            <person name="Kim H.S."/>
            <person name="Lee K.C."/>
            <person name="Suh M.K."/>
            <person name="Kim J.-S."/>
            <person name="Han K.-I."/>
            <person name="Eom M.K."/>
            <person name="Shin Y.K."/>
            <person name="Lee J.-S."/>
        </authorList>
    </citation>
    <scope>NUCLEOTIDE SEQUENCE [LARGE SCALE GENOMIC DNA]</scope>
    <source>
        <strain evidence="3 4">G2-14</strain>
    </source>
</reference>
<keyword evidence="4" id="KW-1185">Reference proteome</keyword>
<protein>
    <submittedName>
        <fullName evidence="3">DUF1735 domain-containing protein</fullName>
    </submittedName>
</protein>
<feature type="domain" description="F5/8 type C" evidence="2">
    <location>
        <begin position="185"/>
        <end position="329"/>
    </location>
</feature>
<dbReference type="Pfam" id="PF08522">
    <property type="entry name" value="BT_3987-like_N"/>
    <property type="match status" value="1"/>
</dbReference>
<dbReference type="InterPro" id="IPR013728">
    <property type="entry name" value="BT_3987-like_N"/>
</dbReference>